<reference evidence="1 2" key="1">
    <citation type="submission" date="2019-09" db="EMBL/GenBank/DDBJ databases">
        <title>Bird 10,000 Genomes (B10K) Project - Family phase.</title>
        <authorList>
            <person name="Zhang G."/>
        </authorList>
    </citation>
    <scope>NUCLEOTIDE SEQUENCE [LARGE SCALE GENOMIC DNA]</scope>
    <source>
        <strain evidence="1">B10K-DU-001-37</strain>
        <tissue evidence="1">Muscle</tissue>
    </source>
</reference>
<dbReference type="InterPro" id="IPR018154">
    <property type="entry name" value="TLV/ENV_coat_polyprotein"/>
</dbReference>
<feature type="non-terminal residue" evidence="1">
    <location>
        <position position="82"/>
    </location>
</feature>
<gene>
    <name evidence="1" type="primary">Fv4_4</name>
    <name evidence="1" type="ORF">TYRSAV_R15258</name>
</gene>
<proteinExistence type="predicted"/>
<keyword evidence="2" id="KW-1185">Reference proteome</keyword>
<sequence>LPTNSLWDLLKGVYSMLNRTNPEITKHCWLCYDVRPPFYEAIGIPERFQLSNLTNPPECSWGETKSSGITLTSVKGRGKCIG</sequence>
<feature type="non-terminal residue" evidence="1">
    <location>
        <position position="1"/>
    </location>
</feature>
<dbReference type="EMBL" id="VXAW01014797">
    <property type="protein sequence ID" value="NXM09806.1"/>
    <property type="molecule type" value="Genomic_DNA"/>
</dbReference>
<organism evidence="1 2">
    <name type="scientific">Tyrannus savana</name>
    <name type="common">Fork-tailed flycatcher</name>
    <name type="synonym">Muscivora tyrannus</name>
    <dbReference type="NCBI Taxonomy" id="137541"/>
    <lineage>
        <taxon>Eukaryota</taxon>
        <taxon>Metazoa</taxon>
        <taxon>Chordata</taxon>
        <taxon>Craniata</taxon>
        <taxon>Vertebrata</taxon>
        <taxon>Euteleostomi</taxon>
        <taxon>Archelosauria</taxon>
        <taxon>Archosauria</taxon>
        <taxon>Dinosauria</taxon>
        <taxon>Saurischia</taxon>
        <taxon>Theropoda</taxon>
        <taxon>Coelurosauria</taxon>
        <taxon>Aves</taxon>
        <taxon>Neognathae</taxon>
        <taxon>Neoaves</taxon>
        <taxon>Telluraves</taxon>
        <taxon>Australaves</taxon>
        <taxon>Passeriformes</taxon>
        <taxon>Tyrannidae</taxon>
        <taxon>Tyrannus</taxon>
    </lineage>
</organism>
<accession>A0A7L0Y458</accession>
<evidence type="ECO:0000313" key="2">
    <source>
        <dbReference type="Proteomes" id="UP000537779"/>
    </source>
</evidence>
<dbReference type="Proteomes" id="UP000537779">
    <property type="component" value="Unassembled WGS sequence"/>
</dbReference>
<comment type="caution">
    <text evidence="1">The sequence shown here is derived from an EMBL/GenBank/DDBJ whole genome shotgun (WGS) entry which is preliminary data.</text>
</comment>
<evidence type="ECO:0000313" key="1">
    <source>
        <dbReference type="EMBL" id="NXM09806.1"/>
    </source>
</evidence>
<dbReference type="AlphaFoldDB" id="A0A7L0Y458"/>
<dbReference type="Pfam" id="PF00429">
    <property type="entry name" value="TLV_coat"/>
    <property type="match status" value="1"/>
</dbReference>
<protein>
    <submittedName>
        <fullName evidence="1">ENV2 protein</fullName>
    </submittedName>
</protein>
<name>A0A7L0Y458_TYRSA</name>